<evidence type="ECO:0000313" key="1">
    <source>
        <dbReference type="EMBL" id="ABF96858.1"/>
    </source>
</evidence>
<dbReference type="AlphaFoldDB" id="Q10IY0"/>
<name>Q10IY0_ORYSJ</name>
<reference evidence="1" key="1">
    <citation type="journal article" date="2005" name="Genome Res.">
        <title>Sequence, annotation, and analysis of synteny between rice chromosome 3 and diverged grass species.</title>
        <authorList>
            <consortium name="Rice Chromosome 3 Sequencing Consortium"/>
            <person name="Buell C.R."/>
            <person name="Yuan Q."/>
            <person name="Ouyang S."/>
            <person name="Liu J."/>
            <person name="Zhu W."/>
            <person name="Wang A."/>
            <person name="Maiti R."/>
            <person name="Haas B."/>
            <person name="Wortman J."/>
            <person name="Pertea M."/>
            <person name="Jones K.M."/>
            <person name="Kim M."/>
            <person name="Overton L."/>
            <person name="Tsitrin T."/>
            <person name="Fadrosh D."/>
            <person name="Bera J."/>
            <person name="Weaver B."/>
            <person name="Jin S."/>
            <person name="Johri S."/>
            <person name="Reardon M."/>
            <person name="Webb K."/>
            <person name="Hill J."/>
            <person name="Moffat K."/>
            <person name="Tallon L."/>
            <person name="Van Aken S."/>
            <person name="Lewis M."/>
            <person name="Utterback T."/>
            <person name="Feldblyum T."/>
            <person name="Zismann V."/>
            <person name="Iobst S."/>
            <person name="Hsiao J."/>
            <person name="de Vazeille A.R."/>
            <person name="Salzberg S.L."/>
            <person name="White O."/>
            <person name="Fraser C."/>
            <person name="Yu Y."/>
            <person name="Kim H."/>
            <person name="Rambo T."/>
            <person name="Currie J."/>
            <person name="Collura K."/>
            <person name="Kernodle-Thompson S."/>
            <person name="Wei F."/>
            <person name="Kudrna K."/>
            <person name="Ammiraju J.S."/>
            <person name="Luo M."/>
            <person name="Goicoechea J.L."/>
            <person name="Wing R.A."/>
            <person name="Henry D."/>
            <person name="Oates R."/>
            <person name="Palmer M."/>
            <person name="Pries G."/>
            <person name="Saski C."/>
            <person name="Simmons J."/>
            <person name="Soderlund C."/>
            <person name="Nelson W."/>
            <person name="de la Bastide M."/>
            <person name="Spiegel L."/>
            <person name="Nascimento L."/>
            <person name="Huang E."/>
            <person name="Preston R."/>
            <person name="Zutavern T."/>
            <person name="Palmer L."/>
            <person name="O'Shaughnessy A."/>
            <person name="Dike S."/>
            <person name="McCombie W.R."/>
            <person name="Minx P."/>
            <person name="Cordum H."/>
            <person name="Wilson R."/>
            <person name="Jin W."/>
            <person name="Lee H.R."/>
            <person name="Jiang J."/>
            <person name="Jackson S."/>
        </authorList>
    </citation>
    <scope>NUCLEOTIDE SEQUENCE [LARGE SCALE GENOMIC DNA]</scope>
</reference>
<sequence length="116" mass="12952">MAIQLCRYCWAPSSSLLADLTVVDWFLRLRSCATSSSLIGVTVFTTTNISSSSLMGDVIPMLVISFPCRLHMLSSMDNFDYDKMTSYILRGLPAQTQVSYLQFGLVLDTCNMNSWS</sequence>
<reference evidence="1" key="2">
    <citation type="submission" date="2006-06" db="EMBL/GenBank/DDBJ databases">
        <authorList>
            <person name="Buell R."/>
            <person name="Wing R.A."/>
            <person name="McCombie W.A."/>
            <person name="Ouyang S."/>
        </authorList>
    </citation>
    <scope>NUCLEOTIDE SEQUENCE</scope>
</reference>
<organism evidence="1">
    <name type="scientific">Oryza sativa subsp. japonica</name>
    <name type="common">Rice</name>
    <dbReference type="NCBI Taxonomy" id="39947"/>
    <lineage>
        <taxon>Eukaryota</taxon>
        <taxon>Viridiplantae</taxon>
        <taxon>Streptophyta</taxon>
        <taxon>Embryophyta</taxon>
        <taxon>Tracheophyta</taxon>
        <taxon>Spermatophyta</taxon>
        <taxon>Magnoliopsida</taxon>
        <taxon>Liliopsida</taxon>
        <taxon>Poales</taxon>
        <taxon>Poaceae</taxon>
        <taxon>BOP clade</taxon>
        <taxon>Oryzoideae</taxon>
        <taxon>Oryzeae</taxon>
        <taxon>Oryzinae</taxon>
        <taxon>Oryza</taxon>
        <taxon>Oryza sativa</taxon>
    </lineage>
</organism>
<proteinExistence type="predicted"/>
<dbReference type="EMBL" id="DP000009">
    <property type="protein sequence ID" value="ABF96858.1"/>
    <property type="molecule type" value="Genomic_DNA"/>
</dbReference>
<protein>
    <submittedName>
        <fullName evidence="1">Uncharacterized protein</fullName>
    </submittedName>
</protein>
<gene>
    <name evidence="1" type="ordered locus">LOC_Os03g32664</name>
</gene>
<accession>Q10IY0</accession>